<accession>A0A545SZ12</accession>
<evidence type="ECO:0000313" key="3">
    <source>
        <dbReference type="Proteomes" id="UP000319732"/>
    </source>
</evidence>
<protein>
    <submittedName>
        <fullName evidence="2">Uncharacterized protein</fullName>
    </submittedName>
</protein>
<feature type="transmembrane region" description="Helical" evidence="1">
    <location>
        <begin position="12"/>
        <end position="29"/>
    </location>
</feature>
<proteinExistence type="predicted"/>
<gene>
    <name evidence="2" type="ORF">FKG94_21920</name>
</gene>
<reference evidence="2 3" key="1">
    <citation type="submission" date="2019-06" db="EMBL/GenBank/DDBJ databases">
        <title>Whole genome sequence for Cellvibrionaceae sp. R142.</title>
        <authorList>
            <person name="Wang G."/>
        </authorList>
    </citation>
    <scope>NUCLEOTIDE SEQUENCE [LARGE SCALE GENOMIC DNA]</scope>
    <source>
        <strain evidence="2 3">R142</strain>
    </source>
</reference>
<name>A0A545SZ12_9GAMM</name>
<keyword evidence="1" id="KW-0812">Transmembrane</keyword>
<keyword evidence="1" id="KW-0472">Membrane</keyword>
<dbReference type="EMBL" id="VHSG01000025">
    <property type="protein sequence ID" value="TQV70181.1"/>
    <property type="molecule type" value="Genomic_DNA"/>
</dbReference>
<sequence>MSVKTIDKEFWLGHIFTLVATVLGVYLAANSGFEKAVEFDLMQRERDSYYIQIALLNELKGNADAIDSWLDEFDRDENRDDMHLRKEKYRLNQFFWDTIPESSAVFEVPYPRIGQVSEFYDTAQYQLDILLSGNPFEAPKAALKLRALTKQLRTDFLSRFEQQLSDLRREIERGGVSI</sequence>
<dbReference type="RefSeq" id="WP_142929085.1">
    <property type="nucleotide sequence ID" value="NZ_ML660103.1"/>
</dbReference>
<dbReference type="AlphaFoldDB" id="A0A545SZ12"/>
<keyword evidence="3" id="KW-1185">Reference proteome</keyword>
<dbReference type="OrthoDB" id="196134at2"/>
<dbReference type="Proteomes" id="UP000319732">
    <property type="component" value="Unassembled WGS sequence"/>
</dbReference>
<keyword evidence="1" id="KW-1133">Transmembrane helix</keyword>
<evidence type="ECO:0000256" key="1">
    <source>
        <dbReference type="SAM" id="Phobius"/>
    </source>
</evidence>
<organism evidence="2 3">
    <name type="scientific">Exilibacterium tricleocarpae</name>
    <dbReference type="NCBI Taxonomy" id="2591008"/>
    <lineage>
        <taxon>Bacteria</taxon>
        <taxon>Pseudomonadati</taxon>
        <taxon>Pseudomonadota</taxon>
        <taxon>Gammaproteobacteria</taxon>
        <taxon>Cellvibrionales</taxon>
        <taxon>Cellvibrionaceae</taxon>
        <taxon>Exilibacterium</taxon>
    </lineage>
</organism>
<comment type="caution">
    <text evidence="2">The sequence shown here is derived from an EMBL/GenBank/DDBJ whole genome shotgun (WGS) entry which is preliminary data.</text>
</comment>
<evidence type="ECO:0000313" key="2">
    <source>
        <dbReference type="EMBL" id="TQV70181.1"/>
    </source>
</evidence>